<gene>
    <name evidence="1" type="ORF">AVDCRST_MAG56-8119</name>
</gene>
<evidence type="ECO:0000313" key="1">
    <source>
        <dbReference type="EMBL" id="CAA9345813.1"/>
    </source>
</evidence>
<protein>
    <recommendedName>
        <fullName evidence="2">Lipid/polyisoprenoid-binding YceI-like domain-containing protein</fullName>
    </recommendedName>
</protein>
<evidence type="ECO:0008006" key="2">
    <source>
        <dbReference type="Google" id="ProtNLM"/>
    </source>
</evidence>
<accession>A0A6J4LZ84</accession>
<sequence>MHGVERDQTIKGKLDVGSGKMQLDADFTVALADHKIEVPTLVFQKIAETIAVTTRFVYQPHVKQ</sequence>
<dbReference type="AlphaFoldDB" id="A0A6J4LZ84"/>
<dbReference type="Gene3D" id="2.40.128.110">
    <property type="entry name" value="Lipid/polyisoprenoid-binding, YceI-like"/>
    <property type="match status" value="1"/>
</dbReference>
<dbReference type="SUPFAM" id="SSF101874">
    <property type="entry name" value="YceI-like"/>
    <property type="match status" value="1"/>
</dbReference>
<proteinExistence type="predicted"/>
<dbReference type="InterPro" id="IPR036761">
    <property type="entry name" value="TTHA0802/YceI-like_sf"/>
</dbReference>
<name>A0A6J4LZ84_9SPHI</name>
<reference evidence="1" key="1">
    <citation type="submission" date="2020-02" db="EMBL/GenBank/DDBJ databases">
        <authorList>
            <person name="Meier V. D."/>
        </authorList>
    </citation>
    <scope>NUCLEOTIDE SEQUENCE</scope>
    <source>
        <strain evidence="1">AVDCRST_MAG56</strain>
    </source>
</reference>
<dbReference type="EMBL" id="CADCTQ010000686">
    <property type="protein sequence ID" value="CAA9345813.1"/>
    <property type="molecule type" value="Genomic_DNA"/>
</dbReference>
<organism evidence="1">
    <name type="scientific">uncultured Cytophagales bacterium</name>
    <dbReference type="NCBI Taxonomy" id="158755"/>
    <lineage>
        <taxon>Bacteria</taxon>
        <taxon>Pseudomonadati</taxon>
        <taxon>Bacteroidota</taxon>
        <taxon>Sphingobacteriia</taxon>
        <taxon>Sphingobacteriales</taxon>
        <taxon>environmental samples</taxon>
    </lineage>
</organism>